<accession>A0A918YK01</accession>
<gene>
    <name evidence="3" type="ORF">GCM10010339_47750</name>
</gene>
<feature type="compositionally biased region" description="Pro residues" evidence="1">
    <location>
        <begin position="82"/>
        <end position="104"/>
    </location>
</feature>
<keyword evidence="2" id="KW-0472">Membrane</keyword>
<reference evidence="3" key="2">
    <citation type="submission" date="2020-09" db="EMBL/GenBank/DDBJ databases">
        <authorList>
            <person name="Sun Q."/>
            <person name="Ohkuma M."/>
        </authorList>
    </citation>
    <scope>NUCLEOTIDE SEQUENCE</scope>
    <source>
        <strain evidence="3">JCM 4714</strain>
    </source>
</reference>
<name>A0A918YK01_9ACTN</name>
<feature type="compositionally biased region" description="Low complexity" evidence="1">
    <location>
        <begin position="105"/>
        <end position="114"/>
    </location>
</feature>
<dbReference type="RefSeq" id="WP_189955558.1">
    <property type="nucleotide sequence ID" value="NZ_BMVG01000011.1"/>
</dbReference>
<evidence type="ECO:0000256" key="2">
    <source>
        <dbReference type="SAM" id="Phobius"/>
    </source>
</evidence>
<evidence type="ECO:0000256" key="1">
    <source>
        <dbReference type="SAM" id="MobiDB-lite"/>
    </source>
</evidence>
<protein>
    <recommendedName>
        <fullName evidence="5">DUF3040 domain-containing protein</fullName>
    </recommendedName>
</protein>
<evidence type="ECO:0000313" key="3">
    <source>
        <dbReference type="EMBL" id="GHE06586.1"/>
    </source>
</evidence>
<evidence type="ECO:0008006" key="5">
    <source>
        <dbReference type="Google" id="ProtNLM"/>
    </source>
</evidence>
<dbReference type="AlphaFoldDB" id="A0A918YK01"/>
<keyword evidence="2" id="KW-1133">Transmembrane helix</keyword>
<evidence type="ECO:0000313" key="4">
    <source>
        <dbReference type="Proteomes" id="UP000655443"/>
    </source>
</evidence>
<reference evidence="3" key="1">
    <citation type="journal article" date="2014" name="Int. J. Syst. Evol. Microbiol.">
        <title>Complete genome sequence of Corynebacterium casei LMG S-19264T (=DSM 44701T), isolated from a smear-ripened cheese.</title>
        <authorList>
            <consortium name="US DOE Joint Genome Institute (JGI-PGF)"/>
            <person name="Walter F."/>
            <person name="Albersmeier A."/>
            <person name="Kalinowski J."/>
            <person name="Ruckert C."/>
        </authorList>
    </citation>
    <scope>NUCLEOTIDE SEQUENCE</scope>
    <source>
        <strain evidence="3">JCM 4714</strain>
    </source>
</reference>
<organism evidence="3 4">
    <name type="scientific">Streptomyces alanosinicus</name>
    <dbReference type="NCBI Taxonomy" id="68171"/>
    <lineage>
        <taxon>Bacteria</taxon>
        <taxon>Bacillati</taxon>
        <taxon>Actinomycetota</taxon>
        <taxon>Actinomycetes</taxon>
        <taxon>Kitasatosporales</taxon>
        <taxon>Streptomycetaceae</taxon>
        <taxon>Streptomyces</taxon>
    </lineage>
</organism>
<feature type="region of interest" description="Disordered" evidence="1">
    <location>
        <begin position="24"/>
        <end position="44"/>
    </location>
</feature>
<feature type="transmembrane region" description="Helical" evidence="2">
    <location>
        <begin position="53"/>
        <end position="71"/>
    </location>
</feature>
<feature type="region of interest" description="Disordered" evidence="1">
    <location>
        <begin position="73"/>
        <end position="114"/>
    </location>
</feature>
<dbReference type="Proteomes" id="UP000655443">
    <property type="component" value="Unassembled WGS sequence"/>
</dbReference>
<dbReference type="EMBL" id="BMVG01000011">
    <property type="protein sequence ID" value="GHE06586.1"/>
    <property type="molecule type" value="Genomic_DNA"/>
</dbReference>
<sequence length="114" mass="11751">MNGSGTGIEEALLEERLRAALAARAQSVGPGDLRPLRPPTDAVRPRRLVLRRVVVGVLALAAMAALVFFSVRGGAPSRPAEPARPPRPATGTPSPVPSPVPPTTAQPTPNASQP</sequence>
<keyword evidence="4" id="KW-1185">Reference proteome</keyword>
<keyword evidence="2" id="KW-0812">Transmembrane</keyword>
<proteinExistence type="predicted"/>
<comment type="caution">
    <text evidence="3">The sequence shown here is derived from an EMBL/GenBank/DDBJ whole genome shotgun (WGS) entry which is preliminary data.</text>
</comment>